<dbReference type="GO" id="GO:0000055">
    <property type="term" value="P:ribosomal large subunit export from nucleus"/>
    <property type="evidence" value="ECO:0007669"/>
    <property type="project" value="UniProtKB-UniRule"/>
</dbReference>
<comment type="subcellular location">
    <subcellularLocation>
        <location evidence="6">Nucleus</location>
        <location evidence="6">Nucleolus</location>
    </subcellularLocation>
</comment>
<keyword evidence="3 6" id="KW-0690">Ribosome biogenesis</keyword>
<feature type="compositionally biased region" description="Acidic residues" evidence="7">
    <location>
        <begin position="489"/>
        <end position="525"/>
    </location>
</feature>
<dbReference type="AlphaFoldDB" id="A0AA88L9D1"/>
<dbReference type="GO" id="GO:0042273">
    <property type="term" value="P:ribosomal large subunit biogenesis"/>
    <property type="evidence" value="ECO:0007669"/>
    <property type="project" value="UniProtKB-UniRule"/>
</dbReference>
<dbReference type="InterPro" id="IPR007949">
    <property type="entry name" value="SDA1_MD"/>
</dbReference>
<dbReference type="GO" id="GO:0015031">
    <property type="term" value="P:protein transport"/>
    <property type="evidence" value="ECO:0007669"/>
    <property type="project" value="UniProtKB-KW"/>
</dbReference>
<evidence type="ECO:0000313" key="10">
    <source>
        <dbReference type="EMBL" id="KAK2717689.1"/>
    </source>
</evidence>
<organism evidence="10 11">
    <name type="scientific">Artemia franciscana</name>
    <name type="common">Brine shrimp</name>
    <name type="synonym">Artemia sanfranciscana</name>
    <dbReference type="NCBI Taxonomy" id="6661"/>
    <lineage>
        <taxon>Eukaryota</taxon>
        <taxon>Metazoa</taxon>
        <taxon>Ecdysozoa</taxon>
        <taxon>Arthropoda</taxon>
        <taxon>Crustacea</taxon>
        <taxon>Branchiopoda</taxon>
        <taxon>Anostraca</taxon>
        <taxon>Artemiidae</taxon>
        <taxon>Artemia</taxon>
    </lineage>
</organism>
<dbReference type="InterPro" id="IPR012977">
    <property type="entry name" value="SDA1_N"/>
</dbReference>
<proteinExistence type="inferred from homology"/>
<evidence type="ECO:0000259" key="8">
    <source>
        <dbReference type="Pfam" id="PF05285"/>
    </source>
</evidence>
<feature type="domain" description="SDA1 middle" evidence="8">
    <location>
        <begin position="480"/>
        <end position="635"/>
    </location>
</feature>
<reference evidence="10" key="1">
    <citation type="submission" date="2023-07" db="EMBL/GenBank/DDBJ databases">
        <title>Chromosome-level genome assembly of Artemia franciscana.</title>
        <authorList>
            <person name="Jo E."/>
        </authorList>
    </citation>
    <scope>NUCLEOTIDE SEQUENCE</scope>
    <source>
        <tissue evidence="10">Whole body</tissue>
    </source>
</reference>
<feature type="domain" description="SDA1 N-terminal" evidence="9">
    <location>
        <begin position="32"/>
        <end position="397"/>
    </location>
</feature>
<comment type="function">
    <text evidence="6">Required for 60S pre-ribosomal subunits export to the cytoplasm.</text>
</comment>
<gene>
    <name evidence="10" type="ORF">QYM36_006460</name>
</gene>
<dbReference type="InterPro" id="IPR027312">
    <property type="entry name" value="Sda1"/>
</dbReference>
<dbReference type="Pfam" id="PF08158">
    <property type="entry name" value="SDA1_HEAT"/>
    <property type="match status" value="1"/>
</dbReference>
<feature type="compositionally biased region" description="Basic residues" evidence="7">
    <location>
        <begin position="537"/>
        <end position="548"/>
    </location>
</feature>
<evidence type="ECO:0000256" key="1">
    <source>
        <dbReference type="ARBA" id="ARBA00005783"/>
    </source>
</evidence>
<keyword evidence="2 6" id="KW-0813">Transport</keyword>
<protein>
    <recommendedName>
        <fullName evidence="6">Protein SDA1</fullName>
    </recommendedName>
</protein>
<keyword evidence="5 6" id="KW-0539">Nucleus</keyword>
<dbReference type="PANTHER" id="PTHR12730">
    <property type="entry name" value="HSDA/SDA1-RELATED"/>
    <property type="match status" value="1"/>
</dbReference>
<feature type="compositionally biased region" description="Basic and acidic residues" evidence="7">
    <location>
        <begin position="526"/>
        <end position="536"/>
    </location>
</feature>
<dbReference type="GO" id="GO:0005730">
    <property type="term" value="C:nucleolus"/>
    <property type="evidence" value="ECO:0007669"/>
    <property type="project" value="UniProtKB-SubCell"/>
</dbReference>
<dbReference type="SUPFAM" id="SSF48371">
    <property type="entry name" value="ARM repeat"/>
    <property type="match status" value="1"/>
</dbReference>
<feature type="non-terminal residue" evidence="10">
    <location>
        <position position="635"/>
    </location>
</feature>
<feature type="compositionally biased region" description="Acidic residues" evidence="7">
    <location>
        <begin position="459"/>
        <end position="474"/>
    </location>
</feature>
<feature type="region of interest" description="Disordered" evidence="7">
    <location>
        <begin position="457"/>
        <end position="551"/>
    </location>
</feature>
<keyword evidence="4 6" id="KW-0653">Protein transport</keyword>
<evidence type="ECO:0000259" key="9">
    <source>
        <dbReference type="Pfam" id="PF08158"/>
    </source>
</evidence>
<keyword evidence="11" id="KW-1185">Reference proteome</keyword>
<feature type="non-terminal residue" evidence="10">
    <location>
        <position position="1"/>
    </location>
</feature>
<accession>A0AA88L9D1</accession>
<dbReference type="Proteomes" id="UP001187531">
    <property type="component" value="Unassembled WGS sequence"/>
</dbReference>
<dbReference type="PANTHER" id="PTHR12730:SF0">
    <property type="entry name" value="PROTEIN SDA1 HOMOLOG"/>
    <property type="match status" value="1"/>
</dbReference>
<dbReference type="Pfam" id="PF05285">
    <property type="entry name" value="SDA1_dom"/>
    <property type="match status" value="1"/>
</dbReference>
<evidence type="ECO:0000256" key="4">
    <source>
        <dbReference type="ARBA" id="ARBA00022927"/>
    </source>
</evidence>
<sequence length="635" mass="73483">FLQQLKHYRSLKDLFVLKPSVYNQPFDELIMFLAQLAYCYPEDLSDYPQNIMDILQQHQATINQEIRMTMCRALIMLRNKNLLTPTVLLTLFFQLLRCQDKSLRKFLTTHIVTDIKNINSKSRNMKINNVLQNFMYGMLKDTNVTAAKLSLDIMIQLYKKDIWKDAKTVNVIATACFSKSVKIMVTALQFFVGSDVKEKTNSDEESDTDDDVETIKEATMANRFNKKTRRREQQLKKVKQMVKRNKKKRGQAPTFNFSALHLLHDPQSFAEKLFRQVETMNERFEVKILALDVVSRLIGVHQLFVFNFYPFLVRFLQPHQREVTRMLQFGAQASHELVPPDVLEPVLKAIVNNFVTERNSGEVMAVGLNAIKEMCLRCPLVMNEDLLQDLAQYKTYKDKSVMMASRSLITLFRNTNPELLHKKDRGRPTEAMTELKPLNYGEIEAKDFIPGAEALAVAEGEESSEEESDNESDAGSEGSWVDLNHDADALEESDDALSDPIDTDVEDEDSDEEEDEKIEDEDDNVKEEKDDDEHKSKDKKRKIKHGKSKNLEILKEKQEKAAMISISRILTDKDFAKIDAAQIRKQVDVTKKNNNKRKIEDEEKFERSELVSLDAIERVHKKRRHDKESRLATVM</sequence>
<evidence type="ECO:0000256" key="3">
    <source>
        <dbReference type="ARBA" id="ARBA00022517"/>
    </source>
</evidence>
<evidence type="ECO:0000313" key="11">
    <source>
        <dbReference type="Proteomes" id="UP001187531"/>
    </source>
</evidence>
<evidence type="ECO:0000256" key="2">
    <source>
        <dbReference type="ARBA" id="ARBA00022448"/>
    </source>
</evidence>
<name>A0AA88L9D1_ARTSF</name>
<dbReference type="EMBL" id="JAVRJZ010000010">
    <property type="protein sequence ID" value="KAK2717689.1"/>
    <property type="molecule type" value="Genomic_DNA"/>
</dbReference>
<evidence type="ECO:0000256" key="6">
    <source>
        <dbReference type="RuleBase" id="RU365057"/>
    </source>
</evidence>
<comment type="similarity">
    <text evidence="1 6">Belongs to the SDA1 family.</text>
</comment>
<comment type="caution">
    <text evidence="10">The sequence shown here is derived from an EMBL/GenBank/DDBJ whole genome shotgun (WGS) entry which is preliminary data.</text>
</comment>
<evidence type="ECO:0000256" key="7">
    <source>
        <dbReference type="SAM" id="MobiDB-lite"/>
    </source>
</evidence>
<evidence type="ECO:0000256" key="5">
    <source>
        <dbReference type="ARBA" id="ARBA00023242"/>
    </source>
</evidence>
<dbReference type="InterPro" id="IPR016024">
    <property type="entry name" value="ARM-type_fold"/>
</dbReference>